<name>A0A0K6GC89_9AGAM</name>
<dbReference type="EMBL" id="CYGV01001645">
    <property type="protein sequence ID" value="CUA76233.1"/>
    <property type="molecule type" value="Genomic_DNA"/>
</dbReference>
<protein>
    <submittedName>
        <fullName evidence="1">Uncharacterized protein</fullName>
    </submittedName>
</protein>
<evidence type="ECO:0000313" key="1">
    <source>
        <dbReference type="EMBL" id="CUA76233.1"/>
    </source>
</evidence>
<keyword evidence="2" id="KW-1185">Reference proteome</keyword>
<dbReference type="AlphaFoldDB" id="A0A0K6GC89"/>
<organism evidence="1 2">
    <name type="scientific">Rhizoctonia solani</name>
    <dbReference type="NCBI Taxonomy" id="456999"/>
    <lineage>
        <taxon>Eukaryota</taxon>
        <taxon>Fungi</taxon>
        <taxon>Dikarya</taxon>
        <taxon>Basidiomycota</taxon>
        <taxon>Agaricomycotina</taxon>
        <taxon>Agaricomycetes</taxon>
        <taxon>Cantharellales</taxon>
        <taxon>Ceratobasidiaceae</taxon>
        <taxon>Rhizoctonia</taxon>
    </lineage>
</organism>
<accession>A0A0K6GC89</accession>
<evidence type="ECO:0000313" key="2">
    <source>
        <dbReference type="Proteomes" id="UP000044841"/>
    </source>
</evidence>
<proteinExistence type="predicted"/>
<sequence length="151" mass="17171">MFRWAYFLTYAELVDRHQKCGGKLGTFNPRNAQDVQHARRAIFNYLLPGTVRVWDALLEVEPGVVFFVGKSVRDPHEAFRRDLASRCYKAFGRAPDPCEAVPGSEGLWWDLFSRDDKKCRLKLGEFLASDSEGDMYPLSPLQLAALTPSDN</sequence>
<dbReference type="Proteomes" id="UP000044841">
    <property type="component" value="Unassembled WGS sequence"/>
</dbReference>
<reference evidence="1 2" key="1">
    <citation type="submission" date="2015-07" db="EMBL/GenBank/DDBJ databases">
        <authorList>
            <person name="Noorani M."/>
        </authorList>
    </citation>
    <scope>NUCLEOTIDE SEQUENCE [LARGE SCALE GENOMIC DNA]</scope>
    <source>
        <strain evidence="1">BBA 69670</strain>
    </source>
</reference>
<gene>
    <name evidence="1" type="ORF">RSOLAG22IIIB_06162</name>
</gene>